<reference evidence="9 10" key="1">
    <citation type="submission" date="2018-02" db="EMBL/GenBank/DDBJ databases">
        <title>Genome sequence of Desulfovibrio carbinolicus DSM 3852.</title>
        <authorList>
            <person name="Wilbanks E."/>
            <person name="Skennerton C.T."/>
            <person name="Orphan V.J."/>
        </authorList>
    </citation>
    <scope>NUCLEOTIDE SEQUENCE [LARGE SCALE GENOMIC DNA]</scope>
    <source>
        <strain evidence="9 10">DSM 3852</strain>
    </source>
</reference>
<evidence type="ECO:0000259" key="7">
    <source>
        <dbReference type="Pfam" id="PF17805"/>
    </source>
</evidence>
<dbReference type="SUPFAM" id="SSF46785">
    <property type="entry name" value="Winged helix' DNA-binding domain"/>
    <property type="match status" value="1"/>
</dbReference>
<accession>A0A4P6HMR0</accession>
<dbReference type="EMBL" id="CP026538">
    <property type="protein sequence ID" value="QAZ68491.1"/>
    <property type="molecule type" value="Genomic_DNA"/>
</dbReference>
<dbReference type="InterPro" id="IPR040523">
    <property type="entry name" value="AsnC_trans_reg2"/>
</dbReference>
<evidence type="ECO:0000256" key="5">
    <source>
        <dbReference type="ARBA" id="ARBA00023471"/>
    </source>
</evidence>
<evidence type="ECO:0000256" key="1">
    <source>
        <dbReference type="ARBA" id="ARBA00004744"/>
    </source>
</evidence>
<evidence type="ECO:0000313" key="10">
    <source>
        <dbReference type="Proteomes" id="UP000293296"/>
    </source>
</evidence>
<comment type="catalytic activity">
    <reaction evidence="6">
        <text>siroheme + 2 H(+) = 12,18-didecarboxysiroheme + 2 CO2</text>
        <dbReference type="Rhea" id="RHEA:19093"/>
        <dbReference type="ChEBI" id="CHEBI:15378"/>
        <dbReference type="ChEBI" id="CHEBI:16526"/>
        <dbReference type="ChEBI" id="CHEBI:60052"/>
        <dbReference type="ChEBI" id="CHEBI:140497"/>
        <dbReference type="EC" id="4.1.1.111"/>
    </reaction>
</comment>
<dbReference type="EC" id="4.1.1.111" evidence="5"/>
<dbReference type="RefSeq" id="WP_129353976.1">
    <property type="nucleotide sequence ID" value="NZ_CP026538.1"/>
</dbReference>
<gene>
    <name evidence="9" type="ORF">C3Y92_15140</name>
</gene>
<evidence type="ECO:0000256" key="4">
    <source>
        <dbReference type="ARBA" id="ARBA00023457"/>
    </source>
</evidence>
<keyword evidence="10" id="KW-1185">Reference proteome</keyword>
<evidence type="ECO:0000256" key="2">
    <source>
        <dbReference type="ARBA" id="ARBA00023133"/>
    </source>
</evidence>
<keyword evidence="3" id="KW-0456">Lyase</keyword>
<organism evidence="9 10">
    <name type="scientific">Solidesulfovibrio carbinolicus</name>
    <dbReference type="NCBI Taxonomy" id="296842"/>
    <lineage>
        <taxon>Bacteria</taxon>
        <taxon>Pseudomonadati</taxon>
        <taxon>Thermodesulfobacteriota</taxon>
        <taxon>Desulfovibrionia</taxon>
        <taxon>Desulfovibrionales</taxon>
        <taxon>Desulfovibrionaceae</taxon>
        <taxon>Solidesulfovibrio</taxon>
    </lineage>
</organism>
<comment type="pathway">
    <text evidence="1">Porphyrin-containing compound metabolism; protoheme biosynthesis.</text>
</comment>
<dbReference type="KEGG" id="dcb:C3Y92_15140"/>
<evidence type="ECO:0000256" key="6">
    <source>
        <dbReference type="ARBA" id="ARBA00048470"/>
    </source>
</evidence>
<dbReference type="Pfam" id="PF17805">
    <property type="entry name" value="AsnC_trans_reg2"/>
    <property type="match status" value="1"/>
</dbReference>
<dbReference type="PANTHER" id="PTHR43413:SF1">
    <property type="entry name" value="SIROHEME DECARBOXYLASE NIRL SUBUNIT"/>
    <property type="match status" value="1"/>
</dbReference>
<dbReference type="Proteomes" id="UP000293296">
    <property type="component" value="Chromosome"/>
</dbReference>
<evidence type="ECO:0000259" key="8">
    <source>
        <dbReference type="Pfam" id="PF22451"/>
    </source>
</evidence>
<dbReference type="Pfam" id="PF22451">
    <property type="entry name" value="NirdL-like_HTH"/>
    <property type="match status" value="1"/>
</dbReference>
<dbReference type="Gene3D" id="3.30.70.3460">
    <property type="match status" value="1"/>
</dbReference>
<feature type="domain" description="Siroheme decarboxylase AsnC-like ligand binding" evidence="7">
    <location>
        <begin position="70"/>
        <end position="155"/>
    </location>
</feature>
<evidence type="ECO:0000256" key="3">
    <source>
        <dbReference type="ARBA" id="ARBA00023239"/>
    </source>
</evidence>
<dbReference type="InterPro" id="IPR053953">
    <property type="entry name" value="NirdL-like_HTH"/>
</dbReference>
<dbReference type="AlphaFoldDB" id="A0A4P6HMR0"/>
<proteinExistence type="inferred from homology"/>
<dbReference type="GO" id="GO:0006783">
    <property type="term" value="P:heme biosynthetic process"/>
    <property type="evidence" value="ECO:0007669"/>
    <property type="project" value="UniProtKB-KW"/>
</dbReference>
<keyword evidence="2" id="KW-0350">Heme biosynthesis</keyword>
<comment type="similarity">
    <text evidence="4">Belongs to the Ahb/Nir family.</text>
</comment>
<dbReference type="UniPathway" id="UPA00252"/>
<sequence length="162" mass="18095">MAHASGITELTDLDREILKRVQDNLPDTATPYADIAAAVGTTEEHVVGLLSRMVDTGEIRRFGATLKHQKAGYGANVMVAWFVPEEDVDRVGAIMAKRQEISHCYHRVTCLDWPYNLYTMIHGRSPEDCQAVVAAVSAETGLDDYAMLFSLKELKKVSMRYF</sequence>
<dbReference type="OrthoDB" id="9806536at2"/>
<feature type="domain" description="Siroheme decarboxylase NirL-like HTH" evidence="8">
    <location>
        <begin position="14"/>
        <end position="60"/>
    </location>
</feature>
<dbReference type="GO" id="GO:0016829">
    <property type="term" value="F:lyase activity"/>
    <property type="evidence" value="ECO:0007669"/>
    <property type="project" value="UniProtKB-KW"/>
</dbReference>
<dbReference type="PANTHER" id="PTHR43413">
    <property type="entry name" value="TRANSCRIPTIONAL REGULATOR, ASNC FAMILY"/>
    <property type="match status" value="1"/>
</dbReference>
<dbReference type="InterPro" id="IPR050684">
    <property type="entry name" value="HTH-Siroheme_Decarb"/>
</dbReference>
<name>A0A4P6HMR0_9BACT</name>
<protein>
    <recommendedName>
        <fullName evidence="5">siroheme decarboxylase</fullName>
        <ecNumber evidence="5">4.1.1.111</ecNumber>
    </recommendedName>
</protein>
<dbReference type="InterPro" id="IPR036390">
    <property type="entry name" value="WH_DNA-bd_sf"/>
</dbReference>
<evidence type="ECO:0000313" key="9">
    <source>
        <dbReference type="EMBL" id="QAZ68491.1"/>
    </source>
</evidence>